<protein>
    <submittedName>
        <fullName evidence="8">B-type cyclin</fullName>
    </submittedName>
</protein>
<dbReference type="EMBL" id="JASJQH010006898">
    <property type="protein sequence ID" value="KAK9728392.1"/>
    <property type="molecule type" value="Genomic_DNA"/>
</dbReference>
<dbReference type="Pfam" id="PF02984">
    <property type="entry name" value="Cyclin_C"/>
    <property type="match status" value="1"/>
</dbReference>
<dbReference type="InterPro" id="IPR004367">
    <property type="entry name" value="Cyclin_C-dom"/>
</dbReference>
<feature type="domain" description="Cyclin C-terminal" evidence="7">
    <location>
        <begin position="372"/>
        <end position="486"/>
    </location>
</feature>
<evidence type="ECO:0000259" key="6">
    <source>
        <dbReference type="SMART" id="SM00385"/>
    </source>
</evidence>
<keyword evidence="1" id="KW-0132">Cell division</keyword>
<dbReference type="Proteomes" id="UP001479436">
    <property type="component" value="Unassembled WGS sequence"/>
</dbReference>
<evidence type="ECO:0000313" key="9">
    <source>
        <dbReference type="Proteomes" id="UP001479436"/>
    </source>
</evidence>
<dbReference type="PROSITE" id="PS00292">
    <property type="entry name" value="CYCLINS"/>
    <property type="match status" value="1"/>
</dbReference>
<dbReference type="InterPro" id="IPR039361">
    <property type="entry name" value="Cyclin"/>
</dbReference>
<feature type="domain" description="Cyclin-like" evidence="6">
    <location>
        <begin position="376"/>
        <end position="457"/>
    </location>
</feature>
<comment type="similarity">
    <text evidence="4">Belongs to the cyclin family.</text>
</comment>
<dbReference type="CDD" id="cd20512">
    <property type="entry name" value="CYCLIN_CLBs_yeast_rpt2"/>
    <property type="match status" value="1"/>
</dbReference>
<reference evidence="8 9" key="1">
    <citation type="submission" date="2023-04" db="EMBL/GenBank/DDBJ databases">
        <title>Genome of Basidiobolus ranarum AG-B5.</title>
        <authorList>
            <person name="Stajich J.E."/>
            <person name="Carter-House D."/>
            <person name="Gryganskyi A."/>
        </authorList>
    </citation>
    <scope>NUCLEOTIDE SEQUENCE [LARGE SCALE GENOMIC DNA]</scope>
    <source>
        <strain evidence="8 9">AG-B5</strain>
    </source>
</reference>
<evidence type="ECO:0000256" key="1">
    <source>
        <dbReference type="ARBA" id="ARBA00022618"/>
    </source>
</evidence>
<comment type="caution">
    <text evidence="8">The sequence shown here is derived from an EMBL/GenBank/DDBJ whole genome shotgun (WGS) entry which is preliminary data.</text>
</comment>
<evidence type="ECO:0000256" key="4">
    <source>
        <dbReference type="RuleBase" id="RU000383"/>
    </source>
</evidence>
<evidence type="ECO:0000259" key="7">
    <source>
        <dbReference type="SMART" id="SM01332"/>
    </source>
</evidence>
<name>A0ABR2WA67_9FUNG</name>
<keyword evidence="3" id="KW-0131">Cell cycle</keyword>
<dbReference type="InterPro" id="IPR048258">
    <property type="entry name" value="Cyclins_cyclin-box"/>
</dbReference>
<evidence type="ECO:0000256" key="5">
    <source>
        <dbReference type="SAM" id="MobiDB-lite"/>
    </source>
</evidence>
<dbReference type="SUPFAM" id="SSF47954">
    <property type="entry name" value="Cyclin-like"/>
    <property type="match status" value="2"/>
</dbReference>
<keyword evidence="2 4" id="KW-0195">Cyclin</keyword>
<dbReference type="InterPro" id="IPR036915">
    <property type="entry name" value="Cyclin-like_sf"/>
</dbReference>
<gene>
    <name evidence="8" type="primary">CLB4_2</name>
    <name evidence="8" type="ORF">K7432_001106</name>
</gene>
<accession>A0ABR2WA67</accession>
<dbReference type="PANTHER" id="PTHR10177">
    <property type="entry name" value="CYCLINS"/>
    <property type="match status" value="1"/>
</dbReference>
<feature type="domain" description="Cyclin-like" evidence="6">
    <location>
        <begin position="279"/>
        <end position="363"/>
    </location>
</feature>
<feature type="region of interest" description="Disordered" evidence="5">
    <location>
        <begin position="123"/>
        <end position="165"/>
    </location>
</feature>
<dbReference type="Gene3D" id="1.10.472.10">
    <property type="entry name" value="Cyclin-like"/>
    <property type="match status" value="2"/>
</dbReference>
<evidence type="ECO:0000256" key="2">
    <source>
        <dbReference type="ARBA" id="ARBA00023127"/>
    </source>
</evidence>
<dbReference type="SMART" id="SM01332">
    <property type="entry name" value="Cyclin_C"/>
    <property type="match status" value="1"/>
</dbReference>
<feature type="compositionally biased region" description="Acidic residues" evidence="5">
    <location>
        <begin position="131"/>
        <end position="143"/>
    </location>
</feature>
<evidence type="ECO:0000256" key="3">
    <source>
        <dbReference type="ARBA" id="ARBA00023306"/>
    </source>
</evidence>
<evidence type="ECO:0000313" key="8">
    <source>
        <dbReference type="EMBL" id="KAK9728392.1"/>
    </source>
</evidence>
<sequence length="502" mass="57289">MSDIVLPNSQTSNGSNIPINSTILEIKKHPTKVGTRRPLQDIGNTKGSSNISPIKPIAIVASSPHSIPSILSSSNGSLPHVTTSEDIESDPINYYSPYDQHLLGQENINSFVKIDDAVSDEYLGPSPLLTDETDLDTEADSASDYESRPENYNSETYSNPDTDNETIDAPLSRYHNERISLEENSDALPSLVNEVDDEDTIMTSTNKQPNTKKIDSEAPPGIPVAYMEELDKHDIGMVSEYSEDIFNYMRELEVKMLPSHDYMDHQPELEWRMRRILFDWIIQVHERFRMLPETLFLCINYVDRFLSVKEVSIDKLQLVGITALFIAAKYEELDAPTVSSMLYMTDQTYSREELQKAERFLVNMLNYELGFPGPLNFLRRISKSDEYDPSIRTLGKYLIEVTIMYECFIPYPPSLIAAASYYVAMRMLQKTEWTSTHVHFSGYDEVSIIYCASQLLECLEEPSPHMSVYNKYETNQHMNASLYVAEYLAKYQQSNPLLRSTI</sequence>
<dbReference type="Pfam" id="PF00134">
    <property type="entry name" value="Cyclin_N"/>
    <property type="match status" value="1"/>
</dbReference>
<proteinExistence type="inferred from homology"/>
<dbReference type="InterPro" id="IPR013763">
    <property type="entry name" value="Cyclin-like_dom"/>
</dbReference>
<feature type="compositionally biased region" description="Polar residues" evidence="5">
    <location>
        <begin position="150"/>
        <end position="161"/>
    </location>
</feature>
<keyword evidence="9" id="KW-1185">Reference proteome</keyword>
<dbReference type="InterPro" id="IPR006671">
    <property type="entry name" value="Cyclin_N"/>
</dbReference>
<dbReference type="SMART" id="SM00385">
    <property type="entry name" value="CYCLIN"/>
    <property type="match status" value="2"/>
</dbReference>
<organism evidence="8 9">
    <name type="scientific">Basidiobolus ranarum</name>
    <dbReference type="NCBI Taxonomy" id="34480"/>
    <lineage>
        <taxon>Eukaryota</taxon>
        <taxon>Fungi</taxon>
        <taxon>Fungi incertae sedis</taxon>
        <taxon>Zoopagomycota</taxon>
        <taxon>Entomophthoromycotina</taxon>
        <taxon>Basidiobolomycetes</taxon>
        <taxon>Basidiobolales</taxon>
        <taxon>Basidiobolaceae</taxon>
        <taxon>Basidiobolus</taxon>
    </lineage>
</organism>